<comment type="caution">
    <text evidence="1">The sequence shown here is derived from an EMBL/GenBank/DDBJ whole genome shotgun (WGS) entry which is preliminary data.</text>
</comment>
<dbReference type="AlphaFoldDB" id="A0A5J4VKS2"/>
<dbReference type="EMBL" id="SNRW01006579">
    <property type="protein sequence ID" value="KAA6382813.1"/>
    <property type="molecule type" value="Genomic_DNA"/>
</dbReference>
<organism evidence="1 2">
    <name type="scientific">Streblomastix strix</name>
    <dbReference type="NCBI Taxonomy" id="222440"/>
    <lineage>
        <taxon>Eukaryota</taxon>
        <taxon>Metamonada</taxon>
        <taxon>Preaxostyla</taxon>
        <taxon>Oxymonadida</taxon>
        <taxon>Streblomastigidae</taxon>
        <taxon>Streblomastix</taxon>
    </lineage>
</organism>
<evidence type="ECO:0000313" key="1">
    <source>
        <dbReference type="EMBL" id="KAA6382813.1"/>
    </source>
</evidence>
<evidence type="ECO:0008006" key="3">
    <source>
        <dbReference type="Google" id="ProtNLM"/>
    </source>
</evidence>
<accession>A0A5J4VKS2</accession>
<gene>
    <name evidence="1" type="ORF">EZS28_021665</name>
</gene>
<evidence type="ECO:0000313" key="2">
    <source>
        <dbReference type="Proteomes" id="UP000324800"/>
    </source>
</evidence>
<dbReference type="Proteomes" id="UP000324800">
    <property type="component" value="Unassembled WGS sequence"/>
</dbReference>
<name>A0A5J4VKS2_9EUKA</name>
<sequence length="262" mass="30366">MLFPDGLMARKGRRFAKKFLKILNVSKGAIDMILYGYRYNTQRRYYYAKEKLKIWTQINHCTIFDLLTMKPHIIITEVLAQFTSVNTSASSALQFLKGLSSMLSLIFNIDLKNNHMFQFTRKAISAHMIVNPKYKETWNVGILFDYWRENGSNRNLTNIELQTKLTSLLMNICSMGPAEIEGISLRHSVICEQTDEVDLRLQTKTKSGLHSHKLPKTRNRIVSPRATFFAWLKRICNNHGQSIRVNEYGALQRNENTTIQAK</sequence>
<protein>
    <recommendedName>
        <fullName evidence="3">Tyr recombinase domain-containing protein</fullName>
    </recommendedName>
</protein>
<reference evidence="1 2" key="1">
    <citation type="submission" date="2019-03" db="EMBL/GenBank/DDBJ databases">
        <title>Single cell metagenomics reveals metabolic interactions within the superorganism composed of flagellate Streblomastix strix and complex community of Bacteroidetes bacteria on its surface.</title>
        <authorList>
            <person name="Treitli S.C."/>
            <person name="Kolisko M."/>
            <person name="Husnik F."/>
            <person name="Keeling P."/>
            <person name="Hampl V."/>
        </authorList>
    </citation>
    <scope>NUCLEOTIDE SEQUENCE [LARGE SCALE GENOMIC DNA]</scope>
    <source>
        <strain evidence="1">ST1C</strain>
    </source>
</reference>
<proteinExistence type="predicted"/>